<dbReference type="VEuPathDB" id="FungiDB:A1O7_02565"/>
<evidence type="ECO:0000256" key="4">
    <source>
        <dbReference type="ARBA" id="ARBA00007559"/>
    </source>
</evidence>
<keyword evidence="9" id="KW-0808">Transferase</keyword>
<evidence type="ECO:0000313" key="11">
    <source>
        <dbReference type="EMBL" id="EXJ62132.1"/>
    </source>
</evidence>
<proteinExistence type="inferred from homology"/>
<protein>
    <recommendedName>
        <fullName evidence="9">GPI-anchored wall transfer protein</fullName>
        <ecNumber evidence="9">2.3.-.-</ecNumber>
    </recommendedName>
</protein>
<sequence>MSKDHAAQYKIRKEAFVSNLSGSSLTEINLVTLVAASAVFLWTALQARHSLFTPYTPVALVADFLLNVCAILFAITLYSSSPLALTIFLITPGVVLLLLAKPPDGRAWKSKKPTGAQPGPRSAARVAIAAPTQPGSKRPALVVRPFLTHYRGSMLVVTCLAILAVDFPIFPRRYAKVETWGTSLMDLGVGSFVFSAGVVSARAVVRAESDDHHASHPQSQSPSQSGHARKNNNNFAARFVKALRHSVPLFILGLIRLYSVKGLDYAEHVSEYGVHWNFFFTLALLPPFVEISDTATRRVFKSSEVFALVLTTMYELVLDNTRLLSYILISPRGPDLLSKNREGVFSFAGYLAIFLCGRGVGVPLVRLNLQRIQKEQQQQHQHRSEMEIGAESTRRERISVLRDLILRAVAYAALYALSTNLYTFNLSVSRRLANLPYVLWVVAFNTAQLSLFGLVEAVGPAFSYTPPTLPDEDARQQDKKAAESENDGQRQDESAAARTPTPTQKAATSTILRAFNSNGLVTFLVANLLTGLVNLTFNTLDMPPARAMVLLIGYAVAVTGVALGLDMSGVKIKL</sequence>
<evidence type="ECO:0000256" key="2">
    <source>
        <dbReference type="ARBA" id="ARBA00004477"/>
    </source>
</evidence>
<feature type="transmembrane region" description="Helical" evidence="9">
    <location>
        <begin position="154"/>
        <end position="171"/>
    </location>
</feature>
<dbReference type="PANTHER" id="PTHR20661:SF0">
    <property type="entry name" value="PHOSPHATIDYLINOSITOL-GLYCAN BIOSYNTHESIS CLASS W PROTEIN"/>
    <property type="match status" value="1"/>
</dbReference>
<keyword evidence="8 9" id="KW-0472">Membrane</keyword>
<evidence type="ECO:0000256" key="9">
    <source>
        <dbReference type="RuleBase" id="RU280819"/>
    </source>
</evidence>
<feature type="transmembrane region" description="Helical" evidence="9">
    <location>
        <begin position="349"/>
        <end position="369"/>
    </location>
</feature>
<dbReference type="AlphaFoldDB" id="W9W234"/>
<feature type="transmembrane region" description="Helical" evidence="9">
    <location>
        <begin position="404"/>
        <end position="425"/>
    </location>
</feature>
<comment type="similarity">
    <text evidence="4 9">Belongs to the PIGW family.</text>
</comment>
<feature type="region of interest" description="Disordered" evidence="10">
    <location>
        <begin position="466"/>
        <end position="505"/>
    </location>
</feature>
<evidence type="ECO:0000256" key="3">
    <source>
        <dbReference type="ARBA" id="ARBA00004687"/>
    </source>
</evidence>
<keyword evidence="6 9" id="KW-0812">Transmembrane</keyword>
<reference evidence="11 12" key="1">
    <citation type="submission" date="2013-03" db="EMBL/GenBank/DDBJ databases">
        <title>The Genome Sequence of Cladophialophora yegresii CBS 114405.</title>
        <authorList>
            <consortium name="The Broad Institute Genomics Platform"/>
            <person name="Cuomo C."/>
            <person name="de Hoog S."/>
            <person name="Gorbushina A."/>
            <person name="Walker B."/>
            <person name="Young S.K."/>
            <person name="Zeng Q."/>
            <person name="Gargeya S."/>
            <person name="Fitzgerald M."/>
            <person name="Haas B."/>
            <person name="Abouelleil A."/>
            <person name="Allen A.W."/>
            <person name="Alvarado L."/>
            <person name="Arachchi H.M."/>
            <person name="Berlin A.M."/>
            <person name="Chapman S.B."/>
            <person name="Gainer-Dewar J."/>
            <person name="Goldberg J."/>
            <person name="Griggs A."/>
            <person name="Gujja S."/>
            <person name="Hansen M."/>
            <person name="Howarth C."/>
            <person name="Imamovic A."/>
            <person name="Ireland A."/>
            <person name="Larimer J."/>
            <person name="McCowan C."/>
            <person name="Murphy C."/>
            <person name="Pearson M."/>
            <person name="Poon T.W."/>
            <person name="Priest M."/>
            <person name="Roberts A."/>
            <person name="Saif S."/>
            <person name="Shea T."/>
            <person name="Sisk P."/>
            <person name="Sykes S."/>
            <person name="Wortman J."/>
            <person name="Nusbaum C."/>
            <person name="Birren B."/>
        </authorList>
    </citation>
    <scope>NUCLEOTIDE SEQUENCE [LARGE SCALE GENOMIC DNA]</scope>
    <source>
        <strain evidence="11 12">CBS 114405</strain>
    </source>
</reference>
<dbReference type="GeneID" id="19177171"/>
<evidence type="ECO:0000256" key="1">
    <source>
        <dbReference type="ARBA" id="ARBA00002531"/>
    </source>
</evidence>
<evidence type="ECO:0000256" key="8">
    <source>
        <dbReference type="ARBA" id="ARBA00023136"/>
    </source>
</evidence>
<feature type="transmembrane region" description="Helical" evidence="9">
    <location>
        <begin position="437"/>
        <end position="455"/>
    </location>
</feature>
<dbReference type="GO" id="GO:0006506">
    <property type="term" value="P:GPI anchor biosynthetic process"/>
    <property type="evidence" value="ECO:0007669"/>
    <property type="project" value="UniProtKB-UniPathway"/>
</dbReference>
<comment type="pathway">
    <text evidence="3 9">Glycolipid biosynthesis; glycosylphosphatidylinositol-anchor biosynthesis.</text>
</comment>
<feature type="transmembrane region" description="Helical" evidence="9">
    <location>
        <begin position="305"/>
        <end position="329"/>
    </location>
</feature>
<feature type="transmembrane region" description="Helical" evidence="9">
    <location>
        <begin position="515"/>
        <end position="535"/>
    </location>
</feature>
<dbReference type="GO" id="GO:0072659">
    <property type="term" value="P:protein localization to plasma membrane"/>
    <property type="evidence" value="ECO:0007669"/>
    <property type="project" value="TreeGrafter"/>
</dbReference>
<comment type="caution">
    <text evidence="11">The sequence shown here is derived from an EMBL/GenBank/DDBJ whole genome shotgun (WGS) entry which is preliminary data.</text>
</comment>
<evidence type="ECO:0000256" key="6">
    <source>
        <dbReference type="ARBA" id="ARBA00022692"/>
    </source>
</evidence>
<dbReference type="UniPathway" id="UPA00196"/>
<dbReference type="EC" id="2.3.-.-" evidence="9"/>
<dbReference type="EMBL" id="AMGW01000002">
    <property type="protein sequence ID" value="EXJ62132.1"/>
    <property type="molecule type" value="Genomic_DNA"/>
</dbReference>
<dbReference type="InterPro" id="IPR009447">
    <property type="entry name" value="PIGW/GWT1"/>
</dbReference>
<feature type="transmembrane region" description="Helical" evidence="9">
    <location>
        <begin position="28"/>
        <end position="45"/>
    </location>
</feature>
<feature type="region of interest" description="Disordered" evidence="10">
    <location>
        <begin position="209"/>
        <end position="229"/>
    </location>
</feature>
<comment type="function">
    <text evidence="9">A acetyltransferase, which acetylates the inositol ring of phosphatidylinositol during biosynthesis of GPI-anchor.</text>
</comment>
<dbReference type="PANTHER" id="PTHR20661">
    <property type="entry name" value="PHOSPHATIDYLINOSITOL-GLYCAN BIOSYNTHESIS CLASS W PROTEIN"/>
    <property type="match status" value="1"/>
</dbReference>
<dbReference type="OrthoDB" id="15270at2759"/>
<keyword evidence="9" id="KW-0012">Acyltransferase</keyword>
<dbReference type="HOGENOM" id="CLU_020802_1_0_1"/>
<keyword evidence="12" id="KW-1185">Reference proteome</keyword>
<dbReference type="STRING" id="1182544.W9W234"/>
<dbReference type="eggNOG" id="KOG0411">
    <property type="taxonomic scope" value="Eukaryota"/>
</dbReference>
<evidence type="ECO:0000313" key="12">
    <source>
        <dbReference type="Proteomes" id="UP000019473"/>
    </source>
</evidence>
<feature type="compositionally biased region" description="Low complexity" evidence="10">
    <location>
        <begin position="216"/>
        <end position="229"/>
    </location>
</feature>
<comment type="subcellular location">
    <subcellularLocation>
        <location evidence="2 9">Endoplasmic reticulum membrane</location>
        <topology evidence="2 9">Multi-pass membrane protein</topology>
    </subcellularLocation>
</comment>
<evidence type="ECO:0000256" key="5">
    <source>
        <dbReference type="ARBA" id="ARBA00022502"/>
    </source>
</evidence>
<dbReference type="Pfam" id="PF06423">
    <property type="entry name" value="GWT1"/>
    <property type="match status" value="1"/>
</dbReference>
<organism evidence="11 12">
    <name type="scientific">Cladophialophora yegresii CBS 114405</name>
    <dbReference type="NCBI Taxonomy" id="1182544"/>
    <lineage>
        <taxon>Eukaryota</taxon>
        <taxon>Fungi</taxon>
        <taxon>Dikarya</taxon>
        <taxon>Ascomycota</taxon>
        <taxon>Pezizomycotina</taxon>
        <taxon>Eurotiomycetes</taxon>
        <taxon>Chaetothyriomycetidae</taxon>
        <taxon>Chaetothyriales</taxon>
        <taxon>Herpotrichiellaceae</taxon>
        <taxon>Cladophialophora</taxon>
    </lineage>
</organism>
<keyword evidence="7 9" id="KW-1133">Transmembrane helix</keyword>
<dbReference type="GO" id="GO:0032216">
    <property type="term" value="F:glucosaminyl-phosphatidylinositol O-acyltransferase activity"/>
    <property type="evidence" value="ECO:0007669"/>
    <property type="project" value="TreeGrafter"/>
</dbReference>
<feature type="transmembrane region" description="Helical" evidence="9">
    <location>
        <begin position="57"/>
        <end position="77"/>
    </location>
</feature>
<dbReference type="RefSeq" id="XP_007754786.1">
    <property type="nucleotide sequence ID" value="XM_007756596.1"/>
</dbReference>
<dbReference type="Proteomes" id="UP000019473">
    <property type="component" value="Unassembled WGS sequence"/>
</dbReference>
<dbReference type="GO" id="GO:0005789">
    <property type="term" value="C:endoplasmic reticulum membrane"/>
    <property type="evidence" value="ECO:0007669"/>
    <property type="project" value="UniProtKB-SubCell"/>
</dbReference>
<name>W9W234_9EURO</name>
<keyword evidence="5 9" id="KW-0337">GPI-anchor biosynthesis</keyword>
<feature type="transmembrane region" description="Helical" evidence="9">
    <location>
        <begin position="83"/>
        <end position="100"/>
    </location>
</feature>
<evidence type="ECO:0000256" key="10">
    <source>
        <dbReference type="SAM" id="MobiDB-lite"/>
    </source>
</evidence>
<comment type="function">
    <text evidence="1">Probable acetyltransferase, which acetylates the inositol ring of phosphatidylinositol during biosynthesis of GPI-anchor.</text>
</comment>
<feature type="transmembrane region" description="Helical" evidence="9">
    <location>
        <begin position="547"/>
        <end position="565"/>
    </location>
</feature>
<gene>
    <name evidence="11" type="ORF">A1O7_02565</name>
</gene>
<evidence type="ECO:0000256" key="7">
    <source>
        <dbReference type="ARBA" id="ARBA00022989"/>
    </source>
</evidence>
<accession>W9W234</accession>
<feature type="compositionally biased region" description="Basic and acidic residues" evidence="10">
    <location>
        <begin position="472"/>
        <end position="495"/>
    </location>
</feature>
<keyword evidence="9" id="KW-0256">Endoplasmic reticulum</keyword>